<dbReference type="SUPFAM" id="SSF48452">
    <property type="entry name" value="TPR-like"/>
    <property type="match status" value="3"/>
</dbReference>
<dbReference type="eggNOG" id="KOG1840">
    <property type="taxonomic scope" value="Eukaryota"/>
</dbReference>
<keyword evidence="3" id="KW-1185">Reference proteome</keyword>
<protein>
    <submittedName>
        <fullName evidence="2">Related to kinesin light chain</fullName>
    </submittedName>
</protein>
<dbReference type="SUPFAM" id="SSF52540">
    <property type="entry name" value="P-loop containing nucleoside triphosphate hydrolases"/>
    <property type="match status" value="1"/>
</dbReference>
<dbReference type="InterPro" id="IPR019734">
    <property type="entry name" value="TPR_rpt"/>
</dbReference>
<dbReference type="InterPro" id="IPR027417">
    <property type="entry name" value="P-loop_NTPase"/>
</dbReference>
<dbReference type="AlphaFoldDB" id="G4TQ64"/>
<organism evidence="2 3">
    <name type="scientific">Serendipita indica (strain DSM 11827)</name>
    <name type="common">Root endophyte fungus</name>
    <name type="synonym">Piriformospora indica</name>
    <dbReference type="NCBI Taxonomy" id="1109443"/>
    <lineage>
        <taxon>Eukaryota</taxon>
        <taxon>Fungi</taxon>
        <taxon>Dikarya</taxon>
        <taxon>Basidiomycota</taxon>
        <taxon>Agaricomycotina</taxon>
        <taxon>Agaricomycetes</taxon>
        <taxon>Sebacinales</taxon>
        <taxon>Serendipitaceae</taxon>
        <taxon>Serendipita</taxon>
    </lineage>
</organism>
<reference evidence="2 3" key="1">
    <citation type="journal article" date="2011" name="PLoS Pathog.">
        <title>Endophytic Life Strategies Decoded by Genome and Transcriptome Analyses of the Mutualistic Root Symbiont Piriformospora indica.</title>
        <authorList>
            <person name="Zuccaro A."/>
            <person name="Lahrmann U."/>
            <person name="Guldener U."/>
            <person name="Langen G."/>
            <person name="Pfiffi S."/>
            <person name="Biedenkopf D."/>
            <person name="Wong P."/>
            <person name="Samans B."/>
            <person name="Grimm C."/>
            <person name="Basiewicz M."/>
            <person name="Murat C."/>
            <person name="Martin F."/>
            <person name="Kogel K.H."/>
        </authorList>
    </citation>
    <scope>NUCLEOTIDE SEQUENCE [LARGE SCALE GENOMIC DNA]</scope>
    <source>
        <strain evidence="2 3">DSM 11827</strain>
    </source>
</reference>
<name>G4TQ64_SERID</name>
<dbReference type="InterPro" id="IPR053137">
    <property type="entry name" value="NLR-like"/>
</dbReference>
<evidence type="ECO:0000313" key="2">
    <source>
        <dbReference type="EMBL" id="CCA73457.1"/>
    </source>
</evidence>
<feature type="compositionally biased region" description="Pro residues" evidence="1">
    <location>
        <begin position="16"/>
        <end position="30"/>
    </location>
</feature>
<dbReference type="EMBL" id="CAFZ01000226">
    <property type="protein sequence ID" value="CCA73457.1"/>
    <property type="molecule type" value="Genomic_DNA"/>
</dbReference>
<dbReference type="Pfam" id="PF13424">
    <property type="entry name" value="TPR_12"/>
    <property type="match status" value="4"/>
</dbReference>
<dbReference type="Gene3D" id="1.25.40.10">
    <property type="entry name" value="Tetratricopeptide repeat domain"/>
    <property type="match status" value="3"/>
</dbReference>
<dbReference type="InterPro" id="IPR011990">
    <property type="entry name" value="TPR-like_helical_dom_sf"/>
</dbReference>
<dbReference type="InParanoid" id="G4TQ64"/>
<dbReference type="Gene3D" id="3.40.50.300">
    <property type="entry name" value="P-loop containing nucleotide triphosphate hydrolases"/>
    <property type="match status" value="1"/>
</dbReference>
<dbReference type="SMART" id="SM00028">
    <property type="entry name" value="TPR"/>
    <property type="match status" value="6"/>
</dbReference>
<dbReference type="HOGENOM" id="CLU_000288_125_13_1"/>
<gene>
    <name evidence="2" type="ORF">PIIN_11792</name>
</gene>
<evidence type="ECO:0000256" key="1">
    <source>
        <dbReference type="SAM" id="MobiDB-lite"/>
    </source>
</evidence>
<dbReference type="PANTHER" id="PTHR46082">
    <property type="entry name" value="ATP/GTP-BINDING PROTEIN-RELATED"/>
    <property type="match status" value="1"/>
</dbReference>
<dbReference type="OrthoDB" id="3259098at2759"/>
<evidence type="ECO:0000313" key="3">
    <source>
        <dbReference type="Proteomes" id="UP000007148"/>
    </source>
</evidence>
<dbReference type="STRING" id="1109443.G4TQ64"/>
<feature type="region of interest" description="Disordered" evidence="1">
    <location>
        <begin position="12"/>
        <end position="40"/>
    </location>
</feature>
<proteinExistence type="predicted"/>
<dbReference type="PANTHER" id="PTHR46082:SF6">
    <property type="entry name" value="AAA+ ATPASE DOMAIN-CONTAINING PROTEIN-RELATED"/>
    <property type="match status" value="1"/>
</dbReference>
<dbReference type="Proteomes" id="UP000007148">
    <property type="component" value="Unassembled WGS sequence"/>
</dbReference>
<comment type="caution">
    <text evidence="2">The sequence shown here is derived from an EMBL/GenBank/DDBJ whole genome shotgun (WGS) entry which is preliminary data.</text>
</comment>
<sequence length="1096" mass="123634">MSGLRSRLKHIWGLPKPLPPNTVQTVPPPDSKGDKRTISKPISKTKDFGFLEIASGTDPIVDIVAIHGLQGHREKTWTTDNGILWLQHLLPSDLPNARILSYGYDADTHSPECVSTHTMRRHADQLAKALSMSRKDVPRALVICHNQRLDSKADLRDVLVSTHAIFFFGTPHSGVENTTLLEAINRLAAVYMETTDLILKELRAHSFELEDIQSLYVAASQNINVIFLCEEYPDTKIGEYVEPVSISVFGENDPTERQSVPYHSATIAGDYNATTIVLHANHRDLVNFTRVIVVDASNQEQLEKDLELSIRSLGPEYSNMTWKDAMIYLEGKEKGWLLFLDNADSRNLNLLPYIPKSSHGAILITTRNSECIGYAPGGAVPVGGLEENEAVELLHTIANVAPASDENSIEIVKELGMLALAIIQAGAYIRKTRRLDTYLDTLRRHRNELLRNKLGVGTEYTSSTYAVFDLSFHRLPDRTKSFMKLCALLHHSPIPTRLFEQSTLSKFSLYRVRDSCPPPKSDMDLISRLQDIFGVIWNQPKFQALVDSAASASFIDISSDGLFYTVHPLLQMYIRDRLDETGSQQYARMAALLLLGTIRPIEDSNAELWQLLPHVNNISRSVQSNSVSSALAFHEFYHSLGDWKACRELLEAALSQLHQTKGRRHEDSVWVAEKLAISLHNCGQFDAGEKLQREVLILRLDTLGRRHLDTMVAMNNLGNTLSHRSQWDEAETMLREVLALRLKVLGERHLDTISVTNDLANTLSHRRQWDKAETMMRQVLALRTDILGRRHRDTISVMNSLATTLSHCGQGEEAEKMLRGVLALRLEILGQRHPDTVKAMNNLANTLSHHGRLDEAERMQRDVLVLRQDVLGRQHPDTIKAMNNLASMCFKSGRFDETEKIQREILALRLETLGRKHSDTIVAMSNLSKTLGRIGRLDKVEELQEQILALRIEMLGRSDLSTISAMEQLANTVHERGQLSRAEKIQREVFALRLKDPGRRHPDTIEAMRTLANTLRDLGKLEEAEKMDREIVALMLEVFGRNAETLKASYNLSMKLYKSGKHDEAAKLVEETMGIRHEVLGGDNPNTRLPKQVLRL</sequence>
<dbReference type="Pfam" id="PF13374">
    <property type="entry name" value="TPR_10"/>
    <property type="match status" value="2"/>
</dbReference>
<dbReference type="OMA" id="RYTEVET"/>
<accession>G4TQ64</accession>